<dbReference type="Proteomes" id="UP000694843">
    <property type="component" value="Unplaced"/>
</dbReference>
<dbReference type="PANTHER" id="PTHR10589">
    <property type="entry name" value="UBIQUITIN CARBOXYL-TERMINAL HYDROLASE"/>
    <property type="match status" value="1"/>
</dbReference>
<dbReference type="FunFam" id="3.40.532.10:FF:000006">
    <property type="entry name" value="Ubiquitin carboxyl-terminal hydrolase"/>
    <property type="match status" value="1"/>
</dbReference>
<evidence type="ECO:0000256" key="2">
    <source>
        <dbReference type="ARBA" id="ARBA00009326"/>
    </source>
</evidence>
<evidence type="ECO:0000256" key="9">
    <source>
        <dbReference type="ARBA" id="ARBA00073226"/>
    </source>
</evidence>
<comment type="similarity">
    <text evidence="2 10 11">Belongs to the peptidase C12 family.</text>
</comment>
<dbReference type="CDD" id="cd09616">
    <property type="entry name" value="Peptidase_C12_UCH_L1_L3"/>
    <property type="match status" value="1"/>
</dbReference>
<dbReference type="GeneID" id="108667532"/>
<dbReference type="PANTHER" id="PTHR10589:SF17">
    <property type="entry name" value="UBIQUITIN CARBOXYL-TERMINAL HYDROLASE"/>
    <property type="match status" value="1"/>
</dbReference>
<evidence type="ECO:0000256" key="10">
    <source>
        <dbReference type="PROSITE-ProRule" id="PRU01393"/>
    </source>
</evidence>
<feature type="site" description="Transition state stabilizer" evidence="10">
    <location>
        <position position="90"/>
    </location>
</feature>
<dbReference type="PROSITE" id="PS00140">
    <property type="entry name" value="UCH_1"/>
    <property type="match status" value="1"/>
</dbReference>
<keyword evidence="7 10" id="KW-0788">Thiol protease</keyword>
<accession>A0A8B7N886</accession>
<dbReference type="InterPro" id="IPR038765">
    <property type="entry name" value="Papain-like_cys_pep_sf"/>
</dbReference>
<keyword evidence="4 10" id="KW-0645">Protease</keyword>
<keyword evidence="5 10" id="KW-0833">Ubl conjugation pathway</keyword>
<proteinExistence type="inferred from homology"/>
<evidence type="ECO:0000256" key="6">
    <source>
        <dbReference type="ARBA" id="ARBA00022801"/>
    </source>
</evidence>
<feature type="active site" description="Nucleophile" evidence="10">
    <location>
        <position position="96"/>
    </location>
</feature>
<dbReference type="OrthoDB" id="427186at2759"/>
<evidence type="ECO:0000256" key="7">
    <source>
        <dbReference type="ARBA" id="ARBA00022807"/>
    </source>
</evidence>
<dbReference type="OMA" id="IDLHYVC"/>
<reference evidence="14" key="1">
    <citation type="submission" date="2025-08" db="UniProtKB">
        <authorList>
            <consortium name="RefSeq"/>
        </authorList>
    </citation>
    <scope>IDENTIFICATION</scope>
    <source>
        <tissue evidence="14">Whole organism</tissue>
    </source>
</reference>
<feature type="active site" description="Proton donor" evidence="10">
    <location>
        <position position="169"/>
    </location>
</feature>
<name>A0A8B7N886_HYAAZ</name>
<dbReference type="GO" id="GO:0006511">
    <property type="term" value="P:ubiquitin-dependent protein catabolic process"/>
    <property type="evidence" value="ECO:0007669"/>
    <property type="project" value="UniProtKB-UniRule"/>
</dbReference>
<dbReference type="Gene3D" id="3.40.532.10">
    <property type="entry name" value="Peptidase C12, ubiquitin carboxyl-terminal hydrolase"/>
    <property type="match status" value="1"/>
</dbReference>
<dbReference type="SUPFAM" id="SSF54001">
    <property type="entry name" value="Cysteine proteinases"/>
    <property type="match status" value="1"/>
</dbReference>
<protein>
    <recommendedName>
        <fullName evidence="9 11">Ubiquitin carboxyl-terminal hydrolase</fullName>
        <ecNumber evidence="3 11">3.4.19.12</ecNumber>
    </recommendedName>
</protein>
<gene>
    <name evidence="14" type="primary">LOC108667532</name>
</gene>
<evidence type="ECO:0000313" key="14">
    <source>
        <dbReference type="RefSeq" id="XP_018010056.1"/>
    </source>
</evidence>
<dbReference type="PROSITE" id="PS52048">
    <property type="entry name" value="UCH_DOMAIN"/>
    <property type="match status" value="1"/>
</dbReference>
<evidence type="ECO:0000256" key="3">
    <source>
        <dbReference type="ARBA" id="ARBA00012759"/>
    </source>
</evidence>
<evidence type="ECO:0000256" key="5">
    <source>
        <dbReference type="ARBA" id="ARBA00022786"/>
    </source>
</evidence>
<evidence type="ECO:0000313" key="13">
    <source>
        <dbReference type="Proteomes" id="UP000694843"/>
    </source>
</evidence>
<evidence type="ECO:0000256" key="4">
    <source>
        <dbReference type="ARBA" id="ARBA00022670"/>
    </source>
</evidence>
<dbReference type="GO" id="GO:0016579">
    <property type="term" value="P:protein deubiquitination"/>
    <property type="evidence" value="ECO:0007669"/>
    <property type="project" value="TreeGrafter"/>
</dbReference>
<evidence type="ECO:0000256" key="11">
    <source>
        <dbReference type="RuleBase" id="RU361215"/>
    </source>
</evidence>
<dbReference type="GO" id="GO:0004843">
    <property type="term" value="F:cysteine-type deubiquitinase activity"/>
    <property type="evidence" value="ECO:0007669"/>
    <property type="project" value="UniProtKB-UniRule"/>
</dbReference>
<dbReference type="InterPro" id="IPR057254">
    <property type="entry name" value="UCH_AS"/>
</dbReference>
<dbReference type="InterPro" id="IPR036959">
    <property type="entry name" value="Peptidase_C12_UCH_sf"/>
</dbReference>
<feature type="site" description="Important for enzyme activity" evidence="10">
    <location>
        <position position="184"/>
    </location>
</feature>
<dbReference type="PRINTS" id="PR00707">
    <property type="entry name" value="UBCTHYDRLASE"/>
</dbReference>
<evidence type="ECO:0000256" key="1">
    <source>
        <dbReference type="ARBA" id="ARBA00000707"/>
    </source>
</evidence>
<dbReference type="InterPro" id="IPR001578">
    <property type="entry name" value="Peptidase_C12_UCH"/>
</dbReference>
<dbReference type="KEGG" id="hazt:108667532"/>
<dbReference type="CTD" id="33397"/>
<dbReference type="Pfam" id="PF01088">
    <property type="entry name" value="Peptidase_C12"/>
    <property type="match status" value="1"/>
</dbReference>
<evidence type="ECO:0000256" key="8">
    <source>
        <dbReference type="ARBA" id="ARBA00055560"/>
    </source>
</evidence>
<feature type="domain" description="UCH catalytic" evidence="12">
    <location>
        <begin position="6"/>
        <end position="229"/>
    </location>
</feature>
<dbReference type="AlphaFoldDB" id="A0A8B7N886"/>
<dbReference type="EC" id="3.4.19.12" evidence="3 11"/>
<comment type="function">
    <text evidence="8">Ubiquitin-protein hydrolase is involved both in the processing of ubiquitin precursors and of ubiquitinated proteins. This enzyme is a thiol protease that recognizes and hydrolyzes a peptide bond at the C-terminal glycine of ubiquitin.</text>
</comment>
<keyword evidence="6 10" id="KW-0378">Hydrolase</keyword>
<dbReference type="RefSeq" id="XP_018010056.1">
    <property type="nucleotide sequence ID" value="XM_018154567.2"/>
</dbReference>
<comment type="catalytic activity">
    <reaction evidence="1 10 11">
        <text>Thiol-dependent hydrolysis of ester, thioester, amide, peptide and isopeptide bonds formed by the C-terminal Gly of ubiquitin (a 76-residue protein attached to proteins as an intracellular targeting signal).</text>
        <dbReference type="EC" id="3.4.19.12"/>
    </reaction>
</comment>
<dbReference type="GO" id="GO:0005737">
    <property type="term" value="C:cytoplasm"/>
    <property type="evidence" value="ECO:0007669"/>
    <property type="project" value="TreeGrafter"/>
</dbReference>
<evidence type="ECO:0000259" key="12">
    <source>
        <dbReference type="PROSITE" id="PS52048"/>
    </source>
</evidence>
<sequence length="231" mass="25226">MASQSRWVPLESNPEVLNKFLTGLGVPESTRVSDVLGLDEGLLAMVPKPVYALLLLYPLTDKSEQFKAEQESAIEDGGQDISSDLFYMKQYVGNACGAVALIHALANNAQRIAWSDGPLKTFLEKTASMSPEERGHALEEDDTLAAMHESCASGGQTAAPNRDDKLDTHFIAFVNVDNTLYELDGRKKFPINHGGTSDETFLIDGANILRSFMERDTKESRFAVLALTAAE</sequence>
<organism evidence="13 14">
    <name type="scientific">Hyalella azteca</name>
    <name type="common">Amphipod</name>
    <dbReference type="NCBI Taxonomy" id="294128"/>
    <lineage>
        <taxon>Eukaryota</taxon>
        <taxon>Metazoa</taxon>
        <taxon>Ecdysozoa</taxon>
        <taxon>Arthropoda</taxon>
        <taxon>Crustacea</taxon>
        <taxon>Multicrustacea</taxon>
        <taxon>Malacostraca</taxon>
        <taxon>Eumalacostraca</taxon>
        <taxon>Peracarida</taxon>
        <taxon>Amphipoda</taxon>
        <taxon>Senticaudata</taxon>
        <taxon>Talitrida</taxon>
        <taxon>Talitroidea</taxon>
        <taxon>Hyalellidae</taxon>
        <taxon>Hyalella</taxon>
    </lineage>
</organism>
<keyword evidence="13" id="KW-1185">Reference proteome</keyword>